<dbReference type="PANTHER" id="PTHR34011">
    <property type="entry name" value="PHYCOBILISOME 32.1 KDA LINKER POLYPEPTIDE, PHYCOCYANIN-ASSOCIATED, ROD 2-RELATED"/>
    <property type="match status" value="1"/>
</dbReference>
<gene>
    <name evidence="8" type="ORF">ENR15_24240</name>
</gene>
<sequence length="197" mass="22662">MTLLEPITTTHNASPEERGLVLGAIYNQVLERQPYKFERRQLADLEKSFLKGKMGIRHFLKSLAVSPVYLQAFYENSSNVKFIENAFKHFLGRSPHNEGEIRHYDNMLVHQGVGSMVSALIDSEEYRKEFGAFTVPYWHQSSHYESPNDYLENRLLAGEHAGDRGWGVPTLYWHELHLDCSGGKCRPTLKPSPRLRS</sequence>
<keyword evidence="4" id="KW-0793">Thylakoid</keyword>
<accession>A0A7C3ZKN8</accession>
<keyword evidence="5" id="KW-0472">Membrane</keyword>
<keyword evidence="3 6" id="KW-0605">Phycobilisome</keyword>
<dbReference type="EMBL" id="DSPX01000251">
    <property type="protein sequence ID" value="HGG03660.1"/>
    <property type="molecule type" value="Genomic_DNA"/>
</dbReference>
<keyword evidence="2" id="KW-0042">Antenna complex</keyword>
<evidence type="ECO:0000256" key="1">
    <source>
        <dbReference type="ARBA" id="ARBA00004308"/>
    </source>
</evidence>
<reference evidence="8" key="1">
    <citation type="journal article" date="2020" name="mSystems">
        <title>Genome- and Community-Level Interaction Insights into Carbon Utilization and Element Cycling Functions of Hydrothermarchaeota in Hydrothermal Sediment.</title>
        <authorList>
            <person name="Zhou Z."/>
            <person name="Liu Y."/>
            <person name="Xu W."/>
            <person name="Pan J."/>
            <person name="Luo Z.H."/>
            <person name="Li M."/>
        </authorList>
    </citation>
    <scope>NUCLEOTIDE SEQUENCE [LARGE SCALE GENOMIC DNA]</scope>
    <source>
        <strain evidence="8">SpSt-374</strain>
    </source>
</reference>
<dbReference type="InterPro" id="IPR038255">
    <property type="entry name" value="PBS_linker_sf"/>
</dbReference>
<comment type="similarity">
    <text evidence="6">Belongs to the phycobilisome linker protein family.</text>
</comment>
<dbReference type="GO" id="GO:0030089">
    <property type="term" value="C:phycobilisome"/>
    <property type="evidence" value="ECO:0007669"/>
    <property type="project" value="UniProtKB-UniRule"/>
</dbReference>
<organism evidence="8">
    <name type="scientific">Planktothricoides sp. SpSt-374</name>
    <dbReference type="NCBI Taxonomy" id="2282167"/>
    <lineage>
        <taxon>Bacteria</taxon>
        <taxon>Bacillati</taxon>
        <taxon>Cyanobacteriota</taxon>
        <taxon>Cyanophyceae</taxon>
        <taxon>Oscillatoriophycideae</taxon>
        <taxon>Oscillatoriales</taxon>
        <taxon>Oscillatoriaceae</taxon>
        <taxon>Planktothricoides</taxon>
    </lineage>
</organism>
<dbReference type="Gene3D" id="1.10.3130.20">
    <property type="entry name" value="Phycobilisome linker domain"/>
    <property type="match status" value="1"/>
</dbReference>
<evidence type="ECO:0000313" key="8">
    <source>
        <dbReference type="EMBL" id="HGG03660.1"/>
    </source>
</evidence>
<evidence type="ECO:0000256" key="6">
    <source>
        <dbReference type="PROSITE-ProRule" id="PRU00775"/>
    </source>
</evidence>
<dbReference type="AlphaFoldDB" id="A0A7C3ZKN8"/>
<comment type="caution">
    <text evidence="8">The sequence shown here is derived from an EMBL/GenBank/DDBJ whole genome shotgun (WGS) entry which is preliminary data.</text>
</comment>
<evidence type="ECO:0000256" key="5">
    <source>
        <dbReference type="ARBA" id="ARBA00023136"/>
    </source>
</evidence>
<protein>
    <submittedName>
        <fullName evidence="8">Phycobilisome linker polypeptide</fullName>
    </submittedName>
</protein>
<evidence type="ECO:0000256" key="3">
    <source>
        <dbReference type="ARBA" id="ARBA00022738"/>
    </source>
</evidence>
<name>A0A7C3ZKN8_9CYAN</name>
<evidence type="ECO:0000256" key="2">
    <source>
        <dbReference type="ARBA" id="ARBA00022549"/>
    </source>
</evidence>
<feature type="domain" description="PBS-linker" evidence="7">
    <location>
        <begin position="1"/>
        <end position="164"/>
    </location>
</feature>
<dbReference type="InterPro" id="IPR001297">
    <property type="entry name" value="PBS_linker_dom"/>
</dbReference>
<dbReference type="GO" id="GO:0012505">
    <property type="term" value="C:endomembrane system"/>
    <property type="evidence" value="ECO:0007669"/>
    <property type="project" value="UniProtKB-SubCell"/>
</dbReference>
<evidence type="ECO:0000256" key="4">
    <source>
        <dbReference type="ARBA" id="ARBA00023078"/>
    </source>
</evidence>
<dbReference type="GO" id="GO:0015979">
    <property type="term" value="P:photosynthesis"/>
    <property type="evidence" value="ECO:0007669"/>
    <property type="project" value="InterPro"/>
</dbReference>
<dbReference type="PROSITE" id="PS51445">
    <property type="entry name" value="PBS_LINKER"/>
    <property type="match status" value="1"/>
</dbReference>
<comment type="subcellular location">
    <subcellularLocation>
        <location evidence="1">Endomembrane system</location>
    </subcellularLocation>
</comment>
<dbReference type="Pfam" id="PF00427">
    <property type="entry name" value="PBS_linker_poly"/>
    <property type="match status" value="1"/>
</dbReference>
<evidence type="ECO:0000259" key="7">
    <source>
        <dbReference type="PROSITE" id="PS51445"/>
    </source>
</evidence>
<proteinExistence type="inferred from homology"/>